<gene>
    <name evidence="7" type="ORF">K6753_06120</name>
</gene>
<feature type="domain" description="DUF11" evidence="5">
    <location>
        <begin position="985"/>
        <end position="1121"/>
    </location>
</feature>
<feature type="compositionally biased region" description="Polar residues" evidence="4">
    <location>
        <begin position="1098"/>
        <end position="1116"/>
    </location>
</feature>
<feature type="domain" description="DUF11" evidence="5">
    <location>
        <begin position="2310"/>
        <end position="2400"/>
    </location>
</feature>
<feature type="compositionally biased region" description="Gly residues" evidence="4">
    <location>
        <begin position="580"/>
        <end position="595"/>
    </location>
</feature>
<evidence type="ECO:0000313" key="7">
    <source>
        <dbReference type="EMBL" id="MBZ4039107.1"/>
    </source>
</evidence>
<feature type="compositionally biased region" description="Polar residues" evidence="4">
    <location>
        <begin position="607"/>
        <end position="633"/>
    </location>
</feature>
<feature type="domain" description="SD-repeat containing protein B" evidence="6">
    <location>
        <begin position="1303"/>
        <end position="1381"/>
    </location>
</feature>
<feature type="region of interest" description="Disordered" evidence="4">
    <location>
        <begin position="2112"/>
        <end position="2140"/>
    </location>
</feature>
<dbReference type="SUPFAM" id="SSF56935">
    <property type="entry name" value="Porins"/>
    <property type="match status" value="1"/>
</dbReference>
<feature type="region of interest" description="Disordered" evidence="4">
    <location>
        <begin position="1307"/>
        <end position="1329"/>
    </location>
</feature>
<feature type="domain" description="SD-repeat containing protein B" evidence="6">
    <location>
        <begin position="1567"/>
        <end position="1648"/>
    </location>
</feature>
<dbReference type="NCBIfam" id="TIGR01451">
    <property type="entry name" value="B_ant_repeat"/>
    <property type="match status" value="3"/>
</dbReference>
<dbReference type="SUPFAM" id="SSF117074">
    <property type="entry name" value="Hypothetical protein PA1324"/>
    <property type="match status" value="8"/>
</dbReference>
<keyword evidence="3" id="KW-0732">Signal</keyword>
<evidence type="ECO:0000256" key="4">
    <source>
        <dbReference type="SAM" id="MobiDB-lite"/>
    </source>
</evidence>
<dbReference type="Gene3D" id="2.60.40.10">
    <property type="entry name" value="Immunoglobulins"/>
    <property type="match status" value="13"/>
</dbReference>
<feature type="domain" description="DUF11" evidence="5">
    <location>
        <begin position="2755"/>
        <end position="2860"/>
    </location>
</feature>
<dbReference type="Pfam" id="PF01345">
    <property type="entry name" value="DUF11"/>
    <property type="match status" value="6"/>
</dbReference>
<feature type="region of interest" description="Disordered" evidence="4">
    <location>
        <begin position="564"/>
        <end position="633"/>
    </location>
</feature>
<organism evidence="7 8">
    <name type="scientific">Novilysobacter selenitireducens</name>
    <dbReference type="NCBI Taxonomy" id="2872639"/>
    <lineage>
        <taxon>Bacteria</taxon>
        <taxon>Pseudomonadati</taxon>
        <taxon>Pseudomonadota</taxon>
        <taxon>Gammaproteobacteria</taxon>
        <taxon>Lysobacterales</taxon>
        <taxon>Lysobacteraceae</taxon>
        <taxon>Novilysobacter</taxon>
    </lineage>
</organism>
<feature type="domain" description="SD-repeat containing protein B" evidence="6">
    <location>
        <begin position="1433"/>
        <end position="1503"/>
    </location>
</feature>
<protein>
    <submittedName>
        <fullName evidence="7">DUF11 domain-containing protein</fullName>
    </submittedName>
</protein>
<evidence type="ECO:0000256" key="1">
    <source>
        <dbReference type="ARBA" id="ARBA00004613"/>
    </source>
</evidence>
<dbReference type="EMBL" id="JAINZW010000002">
    <property type="protein sequence ID" value="MBZ4039107.1"/>
    <property type="molecule type" value="Genomic_DNA"/>
</dbReference>
<feature type="region of interest" description="Disordered" evidence="4">
    <location>
        <begin position="1098"/>
        <end position="1122"/>
    </location>
</feature>
<name>A0ABS7T5G2_9GAMM</name>
<feature type="region of interest" description="Disordered" evidence="4">
    <location>
        <begin position="1875"/>
        <end position="1902"/>
    </location>
</feature>
<evidence type="ECO:0000256" key="2">
    <source>
        <dbReference type="ARBA" id="ARBA00022525"/>
    </source>
</evidence>
<dbReference type="InterPro" id="IPR051417">
    <property type="entry name" value="SDr/BOS_complex"/>
</dbReference>
<dbReference type="InterPro" id="IPR001434">
    <property type="entry name" value="OmcB-like_DUF11"/>
</dbReference>
<dbReference type="InterPro" id="IPR047589">
    <property type="entry name" value="DUF11_rpt"/>
</dbReference>
<dbReference type="PANTHER" id="PTHR23303">
    <property type="entry name" value="CARBOXYPEPTIDASE REGULATORY REGION-CONTAINING"/>
    <property type="match status" value="1"/>
</dbReference>
<feature type="domain" description="SD-repeat containing protein B" evidence="6">
    <location>
        <begin position="2054"/>
        <end position="2164"/>
    </location>
</feature>
<evidence type="ECO:0000313" key="8">
    <source>
        <dbReference type="Proteomes" id="UP001430954"/>
    </source>
</evidence>
<sequence>MGAKHVGRLRHETPGNVTRVPPVRTWTVPFARCVFLVLAWAALLGFAPLASAVDLEIADLSDSASDPTPAGGVVTYDITVQNVDADTADGVFVLFDLPDGTTAAGLPAGCTADGAVPTRVVCDLGDIDGILGGGAPVVFQVQVDTTGQPPGLISIEAAIGQAPLPPASTPLATLPDDDPFFAGDASLANNRASQSTTLVASADLSMAKSASPNPVVAGGVVTFTLSVTNNGPSPSTNFTVVDTLPAGLVFIDGSASGAGWTFVGPDGTFAGTLPAGDVATYTFQAQVTSTSGTLVNSATVTATGTPDPNPANNTADVPLGIGAGADMEINKSVSPAPATAGGTVTFTIIVENNGPGDAEDVSFTDPMPDGFTITGGNEPAGWTCTTGPLGGQRTCAHDGPYPAGSSDTFTITATVPSSGPGSSGDQTNTATVDSTTPDPEPANNSSSVTFTVLTPGADLALAKEKQPELVNVWDGTEPDLDSQMTSTITVTNQGPDTVTGQLQMVDELAPGEQFLGAGPTPPWTCTVAPLVYIGPGSPQTVTCTLEASALPLAAGESAPPLTITTRAREPGTLTNTACTGGSGGSLEPITGGGANVDGNPGNDCSGDGSSSTTESADLSITKQTNGPGTADNTLPVTYTSFTYTITVTNAGPDGTPGVVINDPIPGFINGRSSATVVGPPGWTCSVDAGGSLVCRSGGAVLGAGESAVATVTVNGPLDDSATRPAGTCGAVAMPAGSWCNTAGVAVDPAVPGAIGEVDESNNSGSDFVRVPRVANVQARAKTIPTGTQGQVGVPSEHRIQFHNEGPSIAPGVVFRDVIELPANDSGFVLNSATRNGPGPDACTAVAGANVTVVAAPGGTRYLTEGAGAGTITITCEPLDMASGQTNALTVNLTPVVNLTGNPARAFPDTGDFFFDRDGDGAADPSGGTDASGDFEYNTVATPADDEKSATLVFSSGSVDLITNKVDVGFPGGVDPMGYDPDDTSQNFVSYRITVINNAGPSAATGVRISDTITPQAGATVRYAGASPTAGGPFDPAACSIESGSNPVTGPDTLTLACVMPGAGFPGSDQDGVIGVDAQSTLYLSFEYLTPPGAIGDTLGNSATATSNEADSQLGNNSEDETTSIRARVDMAVSKTLVTQQPDPDPLVPLPPAVDPVTVREPFFYVIDAVNNGPGSSLSLDRSGTNPLNGTGTQVVDTLPDGVVVTGAVTWQKAGTSLGIGDVPNGTGACQLAGTTITCNVGDVTFSPGQSGQVRIIVPARWDTVPAGGTSTNTATVSTEQVDNLPANDTVTVPLDVIASTLTGTVFEDRDRTGTNGGVPQDAGTEPRVPGVTLTLTGTDTYGNALNLTATTAADGTYLFDTLSPSDGTGYTVTQTQPTGFANGPVPPPATGPNAPSLGGTYASGSPDSSYAAIPVGREDAGEFYNFPELVNASLSGVVYSDADFDNVRTVGTDPGIAGATVELLDAGTGAVLQTATTDADGAYSFTGLDPNVTYTLREPLPAGDFTNAPLAVNPGLVGGSPCATGCTPGNGVAGDAITTSRISDIDLAVGDGRGTDFNFGENPSDTSISGRVWLDADDDGVIDAGEAGIADIGIRLTGIDGNGLPVLQETTTDTDGNYAFADLVAGTYTVTELVQPPGTFNGTTVPGTLGGTATDRATVPSAISGITTTVGSAATGYHFGEIPPASIAGRVFYDFNNDGAADGDEAGIAGVEVTLTGADDLGAAVILATTTDAIGAYLFDDLRPGDYTLTEPTQPPGTTDGITTAGTIGGAPAGTATPVGTLPSAISGIGLSAGNASIDNLFGEIADGAISGRVWLDANNNGTIDAGEAGIDGVRIDLAGAIAGGGAIARTVTSQADGTWSFTRLPPGTYALVEPEQPPDTLSGTTLPGPGGGTATGPATTPSRITGITLGISEQIDGYLFGEIPPGTISGRVFIDGNRNGEQDGVEIGIADVSIVLTGTDDLGQAVDTVGITGPLGAFEFESLRPGTYVLTEPDQPPSTTDGITVAGAVDGTPSGSATATGTLPSRISGIVLPPGLAHVDNLFGEFPTGGLSGRVWLDADNDGVVDANEAGIADVLIQLAGQTVTGQPFELERTTDAEGRYAFEGLPAGTYTLTEPEQPPGTVNGTTVPGTSGGTATAMETTPSQVTGIVIALNENATGYDFGELPGASISGKVYVDLNLNGTFDDGDIGYPNVPVVLSGNNDLGQPVTSPVPVQPRGTAAAPVSVNVTTDANGDYVFDTLRPGTYTVTEPEQPELTTDGVTNPGTIDGTPAGVATPRGTLPSAISGIVLPPGAAAVGANFGEIADSPDLKATKSAVPERFTVNNIGRYTILVRNTGPQATRGEYVVEDRLPPGLTLAAAPTGTAWACTGAPGETRFSCTSDVPIARDGTRADPIDVQVNVTEPAAANSPVDNAVLVSGGGEDQAHVPTAEERAAFEGNVAALPVCDPAITQDACRVPTPVQLASSVSGTVWFDAGSDDAVLDGDDRRLDGWRVELVDPATDAIVAETTTGSDGTYRIRDLIPGVRWFLRFRHPVSGVLWGYPVSAETPGGPPAPCDTPGAIARGTASSCLVTDQGITELEVVLQSGAELPQQSLPVDPSGVVYDVVSRDPVPGAVVTLAPAGTCAGFEPATSILNGGAGGYTIEGSAISMTVGTNGFYQFLFGPQAPARCDYTLQVVPPAAFAFPSAVIPAEPGTLSPPGAVGSTFEVQPNATAPTAPVGPGTSYYLALSVGSATAGIVHNHIPLDPAASPGLVITKTGDRRIVELGDTLLYTITIRQTAGARMETVNVIDTLPRGFTYIDGTARADGAGIPDPFGAPGPRLVFTTGPIAVGEQIVLSYRVRVGVGAMQGDGTNRAQAHGCSIAGGCVDEGTLQPLPATVPSNEARYRVRVTGGVFTDEGCVLGKIYVDTNNNQLQDAEELGIPGVRLYFEDGTWMLSDSEGKYSYCGLTPQSHTLKVDASTLPLGSKLVVSSNRNLGDADSLFIDLKNGELHRADFIEGSGSSRVLEQVKARRTQGEVRAAENEIGRAPLTFERKALRPPGQASDSTRQHPAIVHPRPTGAAGPTPVEYPHDESGAPAPAPATAWAGDPESDAAGLMSAIPLAPQTLPPTGAATSSSIAPPAGAQTRRFRPALGDAAPLYPLSPTTTDTPPQAIDLQSGRVDYGANASVGTIVVELDRDGVPADGQSAVRVVVRVLGPDDKPLPGRSYATLEHSGGRVKLPGAGTDELGPGRIGADRGTPGVQLPVDQGRAEFDLLAPDVPQDVLLRITMGGQAAEGTVSFLPEMRELLATGLVEGVINFRGNGNLIEPALRDDAFERDIRRWERQFNDGKANAAARAAFFVKGRIKGEYLLTAAYDSDKDVRGRLLRDIQPEEFYPVYGDASVRGFDARSAERLYVRIDRNRSYLLYGDFQSGETLATQTGVADRGRIMMRSLGVYNRTATGLGWHFENERVSSNVFAIRDSLRRVIDEFPSQGSGPYGLSNNAVLEGSERVEVITRDRNQPSRIIDVRPLARLVDYSFEPFSGRILLNSFLPAFDSDLNPNSLRVTYELDQGTEEFWVYGADAQFRIGDRFELGGSYVKDDNEFAGFEMASANMGWRFGKQSWLVLEAAHTRSEVNTNPINQYGTPALQGVSGEVEGDAYRLEFGHDGETLDAHVFAARTDPGFNNPASPLYGGRGEYNGEVAWRVGKRLELYAEALHSEDRNPEGGQRTAAGIGGRVGATPRLTLDFGLRTIDETIGRYSTWSIGAPFGATGGLSGGFATGAGGSALGYGQQPLDPLTGLPVIRGDGSVPTSDLPVGTELESDTARVGAGYKVNDKLLLGAEYEHAISGEDRERVALGADYRLRERNRLYGRYERQTGLTSAYGITTTDRESDALVLGFDSTYLKDTQVFSEYRLRDAIAGRDVQLASGIRDTWDIKDGLRITGAAEHVRVYDGDVGDATALALGLDYTANPLWRGAMRVEYRVSGDVEGTAEIDEEFDTTLLQFLLARKLSRDWTFLARNYLLATDYRSRGDVLQDRFQLGVAYRDTDRNRVNALARYEYKLEEDNSGLGVTGVANPEAGSDVRTRAHILSAHADWHPSRPWWLTGRVAAKWQADRFSYNDGTRVDSRFHGLLVSGRAVYDVTENWDIGVLASTFMGDDGANQYAYGIELGRLLRQNLWLSAGYNFSGFAGDPDLAGYEYTDEGAFLRLRFKFDEDLFIRDDARYRAPDK</sequence>
<dbReference type="Proteomes" id="UP001430954">
    <property type="component" value="Unassembled WGS sequence"/>
</dbReference>
<comment type="subcellular location">
    <subcellularLocation>
        <location evidence="1">Secreted</location>
    </subcellularLocation>
</comment>
<feature type="domain" description="DUF11" evidence="5">
    <location>
        <begin position="617"/>
        <end position="715"/>
    </location>
</feature>
<dbReference type="PANTHER" id="PTHR23303:SF15">
    <property type="entry name" value="COLOSSIN-A"/>
    <property type="match status" value="1"/>
</dbReference>
<keyword evidence="2" id="KW-0964">Secreted</keyword>
<evidence type="ECO:0000259" key="6">
    <source>
        <dbReference type="Pfam" id="PF17210"/>
    </source>
</evidence>
<evidence type="ECO:0000256" key="3">
    <source>
        <dbReference type="ARBA" id="ARBA00022729"/>
    </source>
</evidence>
<accession>A0ABS7T5G2</accession>
<dbReference type="Pfam" id="PF17210">
    <property type="entry name" value="SdrD_B"/>
    <property type="match status" value="7"/>
</dbReference>
<keyword evidence="8" id="KW-1185">Reference proteome</keyword>
<feature type="domain" description="SD-repeat containing protein B" evidence="6">
    <location>
        <begin position="1929"/>
        <end position="2017"/>
    </location>
</feature>
<comment type="caution">
    <text evidence="7">The sequence shown here is derived from an EMBL/GenBank/DDBJ whole genome shotgun (WGS) entry which is preliminary data.</text>
</comment>
<proteinExistence type="predicted"/>
<feature type="region of interest" description="Disordered" evidence="4">
    <location>
        <begin position="3024"/>
        <end position="3125"/>
    </location>
</feature>
<dbReference type="InterPro" id="IPR013783">
    <property type="entry name" value="Ig-like_fold"/>
</dbReference>
<feature type="domain" description="SD-repeat containing protein B" evidence="6">
    <location>
        <begin position="1810"/>
        <end position="1881"/>
    </location>
</feature>
<feature type="domain" description="SD-repeat containing protein B" evidence="6">
    <location>
        <begin position="1686"/>
        <end position="1766"/>
    </location>
</feature>
<feature type="compositionally biased region" description="Low complexity" evidence="4">
    <location>
        <begin position="1879"/>
        <end position="1888"/>
    </location>
</feature>
<reference evidence="7 8" key="1">
    <citation type="submission" date="2021-09" db="EMBL/GenBank/DDBJ databases">
        <title>Lysobacter sp. 13A isolated from the river sediment.</title>
        <authorList>
            <person name="Liu H."/>
            <person name="Li S."/>
            <person name="Mao S."/>
        </authorList>
    </citation>
    <scope>NUCLEOTIDE SEQUENCE [LARGE SCALE GENOMIC DNA]</scope>
    <source>
        <strain evidence="7 8">13A</strain>
    </source>
</reference>
<evidence type="ECO:0000259" key="5">
    <source>
        <dbReference type="Pfam" id="PF01345"/>
    </source>
</evidence>
<dbReference type="InterPro" id="IPR033764">
    <property type="entry name" value="Sdr_B"/>
</dbReference>
<feature type="domain" description="DUF11" evidence="5">
    <location>
        <begin position="203"/>
        <end position="317"/>
    </location>
</feature>
<feature type="domain" description="DUF11" evidence="5">
    <location>
        <begin position="326"/>
        <end position="449"/>
    </location>
</feature>
<feature type="compositionally biased region" description="Low complexity" evidence="4">
    <location>
        <begin position="2121"/>
        <end position="2139"/>
    </location>
</feature>
<feature type="region of interest" description="Disordered" evidence="4">
    <location>
        <begin position="412"/>
        <end position="447"/>
    </location>
</feature>